<proteinExistence type="predicted"/>
<evidence type="ECO:0000313" key="4">
    <source>
        <dbReference type="Proteomes" id="UP001143474"/>
    </source>
</evidence>
<dbReference type="GO" id="GO:0005975">
    <property type="term" value="P:carbohydrate metabolic process"/>
    <property type="evidence" value="ECO:0007669"/>
    <property type="project" value="UniProtKB-ARBA"/>
</dbReference>
<feature type="transmembrane region" description="Helical" evidence="1">
    <location>
        <begin position="174"/>
        <end position="194"/>
    </location>
</feature>
<feature type="chain" id="PRO_5040913325" description="Secreted protein" evidence="2">
    <location>
        <begin position="27"/>
        <end position="480"/>
    </location>
</feature>
<feature type="transmembrane region" description="Helical" evidence="1">
    <location>
        <begin position="142"/>
        <end position="162"/>
    </location>
</feature>
<evidence type="ECO:0000256" key="2">
    <source>
        <dbReference type="SAM" id="SignalP"/>
    </source>
</evidence>
<evidence type="ECO:0008006" key="5">
    <source>
        <dbReference type="Google" id="ProtNLM"/>
    </source>
</evidence>
<feature type="signal peptide" evidence="2">
    <location>
        <begin position="1"/>
        <end position="26"/>
    </location>
</feature>
<reference evidence="3" key="2">
    <citation type="submission" date="2023-01" db="EMBL/GenBank/DDBJ databases">
        <authorList>
            <person name="Sun Q."/>
            <person name="Evtushenko L."/>
        </authorList>
    </citation>
    <scope>NUCLEOTIDE SEQUENCE</scope>
    <source>
        <strain evidence="3">VKM Ac-2007</strain>
    </source>
</reference>
<protein>
    <recommendedName>
        <fullName evidence="5">Secreted protein</fullName>
    </recommendedName>
</protein>
<dbReference type="EMBL" id="BSEV01000017">
    <property type="protein sequence ID" value="GLK12556.1"/>
    <property type="molecule type" value="Genomic_DNA"/>
</dbReference>
<dbReference type="SUPFAM" id="SSF81296">
    <property type="entry name" value="E set domains"/>
    <property type="match status" value="1"/>
</dbReference>
<keyword evidence="1" id="KW-0812">Transmembrane</keyword>
<dbReference type="AlphaFoldDB" id="A0A9W6I5T3"/>
<accession>A0A9W6I5T3</accession>
<dbReference type="PROSITE" id="PS50194">
    <property type="entry name" value="FILAMIN_REPEAT"/>
    <property type="match status" value="1"/>
</dbReference>
<comment type="caution">
    <text evidence="3">The sequence shown here is derived from an EMBL/GenBank/DDBJ whole genome shotgun (WGS) entry which is preliminary data.</text>
</comment>
<organism evidence="3 4">
    <name type="scientific">Streptosporangium carneum</name>
    <dbReference type="NCBI Taxonomy" id="47481"/>
    <lineage>
        <taxon>Bacteria</taxon>
        <taxon>Bacillati</taxon>
        <taxon>Actinomycetota</taxon>
        <taxon>Actinomycetes</taxon>
        <taxon>Streptosporangiales</taxon>
        <taxon>Streptosporangiaceae</taxon>
        <taxon>Streptosporangium</taxon>
    </lineage>
</organism>
<sequence length="480" mass="49805">MNIKALLSALIVLLAVPVVFPSAAHADGGPVGADILVAQTLGSREITVVIRRVAEVPGPVRVEVVTHRGSPPGTLDLSLSPSGTGTVTSGARLALGADPGLYGSTLAVDRPGPWEIAVGDGERTARIPFVVPARVFSAWERASYGGFAAAGVCLLGALTLAVRSRRAWPSLVSFAGMIAALAVAVTAALLSAAVPPPAPPGTRLDPTVENVSNPFESATFPKADYSRPPVNVAVHAPDAVAKRPAELRLSLTDTSTGLPADDFLVHHDALMHLIVVGPSGELWHLHPIRVAPGDYRVSFVPPQGGAYAVSAEVARRGGGVQLARSPVPVQVAGLPAATAAGEPAGLGSRVVDGVPVRLAATSSGSATTITARIGDRAELQPWLGMIGHLIVIGPFDGSREVGLASMRAPTWAHAHAMPLMSNAAQSPPDETVAAFGPDLDFTHTFTAPGRYRLWLQAERDYTLLTIPFTLDVPAKENERR</sequence>
<name>A0A9W6I5T3_9ACTN</name>
<dbReference type="InterPro" id="IPR017868">
    <property type="entry name" value="Filamin/ABP280_repeat-like"/>
</dbReference>
<dbReference type="InterPro" id="IPR014756">
    <property type="entry name" value="Ig_E-set"/>
</dbReference>
<keyword evidence="1" id="KW-1133">Transmembrane helix</keyword>
<keyword evidence="2" id="KW-0732">Signal</keyword>
<evidence type="ECO:0000256" key="1">
    <source>
        <dbReference type="SAM" id="Phobius"/>
    </source>
</evidence>
<dbReference type="Proteomes" id="UP001143474">
    <property type="component" value="Unassembled WGS sequence"/>
</dbReference>
<dbReference type="Gene3D" id="2.60.40.10">
    <property type="entry name" value="Immunoglobulins"/>
    <property type="match status" value="1"/>
</dbReference>
<keyword evidence="1" id="KW-0472">Membrane</keyword>
<reference evidence="3" key="1">
    <citation type="journal article" date="2014" name="Int. J. Syst. Evol. Microbiol.">
        <title>Complete genome sequence of Corynebacterium casei LMG S-19264T (=DSM 44701T), isolated from a smear-ripened cheese.</title>
        <authorList>
            <consortium name="US DOE Joint Genome Institute (JGI-PGF)"/>
            <person name="Walter F."/>
            <person name="Albersmeier A."/>
            <person name="Kalinowski J."/>
            <person name="Ruckert C."/>
        </authorList>
    </citation>
    <scope>NUCLEOTIDE SEQUENCE</scope>
    <source>
        <strain evidence="3">VKM Ac-2007</strain>
    </source>
</reference>
<gene>
    <name evidence="3" type="ORF">GCM10017600_59660</name>
</gene>
<dbReference type="InterPro" id="IPR013783">
    <property type="entry name" value="Ig-like_fold"/>
</dbReference>
<keyword evidence="4" id="KW-1185">Reference proteome</keyword>
<dbReference type="RefSeq" id="WP_271220884.1">
    <property type="nucleotide sequence ID" value="NZ_BAAAVD010000037.1"/>
</dbReference>
<evidence type="ECO:0000313" key="3">
    <source>
        <dbReference type="EMBL" id="GLK12556.1"/>
    </source>
</evidence>